<dbReference type="PANTHER" id="PTHR32243:SF18">
    <property type="entry name" value="INNER MEMBRANE ABC TRANSPORTER PERMEASE PROTEIN YCJP"/>
    <property type="match status" value="1"/>
</dbReference>
<dbReference type="Gene3D" id="1.10.3720.10">
    <property type="entry name" value="MetI-like"/>
    <property type="match status" value="1"/>
</dbReference>
<keyword evidence="5 7" id="KW-1133">Transmembrane helix</keyword>
<feature type="transmembrane region" description="Helical" evidence="7">
    <location>
        <begin position="81"/>
        <end position="100"/>
    </location>
</feature>
<evidence type="ECO:0000256" key="6">
    <source>
        <dbReference type="ARBA" id="ARBA00023136"/>
    </source>
</evidence>
<keyword evidence="2 7" id="KW-0813">Transport</keyword>
<comment type="caution">
    <text evidence="9">The sequence shown here is derived from an EMBL/GenBank/DDBJ whole genome shotgun (WGS) entry which is preliminary data.</text>
</comment>
<comment type="similarity">
    <text evidence="7">Belongs to the binding-protein-dependent transport system permease family.</text>
</comment>
<dbReference type="CDD" id="cd06261">
    <property type="entry name" value="TM_PBP2"/>
    <property type="match status" value="1"/>
</dbReference>
<evidence type="ECO:0000256" key="1">
    <source>
        <dbReference type="ARBA" id="ARBA00004651"/>
    </source>
</evidence>
<feature type="domain" description="ABC transmembrane type-1" evidence="8">
    <location>
        <begin position="77"/>
        <end position="267"/>
    </location>
</feature>
<keyword evidence="4 7" id="KW-0812">Transmembrane</keyword>
<proteinExistence type="inferred from homology"/>
<protein>
    <submittedName>
        <fullName evidence="9">Carbohydrate ABC transporter permease</fullName>
    </submittedName>
</protein>
<evidence type="ECO:0000256" key="2">
    <source>
        <dbReference type="ARBA" id="ARBA00022448"/>
    </source>
</evidence>
<dbReference type="EMBL" id="DTFV01000086">
    <property type="protein sequence ID" value="HGI30850.1"/>
    <property type="molecule type" value="Genomic_DNA"/>
</dbReference>
<dbReference type="AlphaFoldDB" id="A0A7V3YGW5"/>
<evidence type="ECO:0000256" key="7">
    <source>
        <dbReference type="RuleBase" id="RU363032"/>
    </source>
</evidence>
<dbReference type="InterPro" id="IPR000515">
    <property type="entry name" value="MetI-like"/>
</dbReference>
<dbReference type="PROSITE" id="PS50928">
    <property type="entry name" value="ABC_TM1"/>
    <property type="match status" value="1"/>
</dbReference>
<name>A0A7V3YGW5_9BACT</name>
<keyword evidence="6 7" id="KW-0472">Membrane</keyword>
<evidence type="ECO:0000313" key="9">
    <source>
        <dbReference type="EMBL" id="HGI30850.1"/>
    </source>
</evidence>
<evidence type="ECO:0000256" key="3">
    <source>
        <dbReference type="ARBA" id="ARBA00022475"/>
    </source>
</evidence>
<accession>A0A7V3YGW5</accession>
<dbReference type="InterPro" id="IPR050901">
    <property type="entry name" value="BP-dep_ABC_trans_perm"/>
</dbReference>
<sequence>MRWVKGIVKGVLVALVLFFFLFPVYWLVTTAFKKSEEWFTWPPTFWPSSWTLGNFMGVEGGFFGSATTAIATITPYLRNSIVVALFVALLSTVISALAAYAVSRFKIGGMRFVSWIISIRMLPPIASALPLYVIFSRLRLINTWWALILAHLVITTPFSTWILITFFNEIPRELDEAAFVDGAGVGQSFFSVILPLAAPGLAAVATLSFIQSWGEFLLSLVLTTGKEAQTLPLYLGRFITGWRIAWGPLAAAGLVTMLPVVVFSLLAQRYLVRGLTFGAVKG</sequence>
<feature type="transmembrane region" description="Helical" evidence="7">
    <location>
        <begin position="144"/>
        <end position="167"/>
    </location>
</feature>
<evidence type="ECO:0000259" key="8">
    <source>
        <dbReference type="PROSITE" id="PS50928"/>
    </source>
</evidence>
<dbReference type="Pfam" id="PF00528">
    <property type="entry name" value="BPD_transp_1"/>
    <property type="match status" value="1"/>
</dbReference>
<feature type="transmembrane region" description="Helical" evidence="7">
    <location>
        <begin position="244"/>
        <end position="267"/>
    </location>
</feature>
<reference evidence="9" key="1">
    <citation type="journal article" date="2020" name="mSystems">
        <title>Genome- and Community-Level Interaction Insights into Carbon Utilization and Element Cycling Functions of Hydrothermarchaeota in Hydrothermal Sediment.</title>
        <authorList>
            <person name="Zhou Z."/>
            <person name="Liu Y."/>
            <person name="Xu W."/>
            <person name="Pan J."/>
            <person name="Luo Z.H."/>
            <person name="Li M."/>
        </authorList>
    </citation>
    <scope>NUCLEOTIDE SEQUENCE [LARGE SCALE GENOMIC DNA]</scope>
    <source>
        <strain evidence="9">SpSt-747</strain>
    </source>
</reference>
<feature type="transmembrane region" description="Helical" evidence="7">
    <location>
        <begin position="112"/>
        <end position="132"/>
    </location>
</feature>
<evidence type="ECO:0000256" key="5">
    <source>
        <dbReference type="ARBA" id="ARBA00022989"/>
    </source>
</evidence>
<dbReference type="SUPFAM" id="SSF161098">
    <property type="entry name" value="MetI-like"/>
    <property type="match status" value="1"/>
</dbReference>
<dbReference type="PANTHER" id="PTHR32243">
    <property type="entry name" value="MALTOSE TRANSPORT SYSTEM PERMEASE-RELATED"/>
    <property type="match status" value="1"/>
</dbReference>
<feature type="transmembrane region" description="Helical" evidence="7">
    <location>
        <begin position="7"/>
        <end position="28"/>
    </location>
</feature>
<organism evidence="9">
    <name type="scientific">Candidatus Caldatribacterium californiense</name>
    <dbReference type="NCBI Taxonomy" id="1454726"/>
    <lineage>
        <taxon>Bacteria</taxon>
        <taxon>Pseudomonadati</taxon>
        <taxon>Atribacterota</taxon>
        <taxon>Atribacteria</taxon>
        <taxon>Atribacterales</taxon>
        <taxon>Candidatus Caldatribacteriaceae</taxon>
        <taxon>Candidatus Caldatribacterium</taxon>
    </lineage>
</organism>
<feature type="transmembrane region" description="Helical" evidence="7">
    <location>
        <begin position="188"/>
        <end position="210"/>
    </location>
</feature>
<dbReference type="GO" id="GO:0005886">
    <property type="term" value="C:plasma membrane"/>
    <property type="evidence" value="ECO:0007669"/>
    <property type="project" value="UniProtKB-SubCell"/>
</dbReference>
<evidence type="ECO:0000256" key="4">
    <source>
        <dbReference type="ARBA" id="ARBA00022692"/>
    </source>
</evidence>
<dbReference type="InterPro" id="IPR035906">
    <property type="entry name" value="MetI-like_sf"/>
</dbReference>
<gene>
    <name evidence="9" type="ORF">ENV30_06040</name>
</gene>
<keyword evidence="3" id="KW-1003">Cell membrane</keyword>
<comment type="subcellular location">
    <subcellularLocation>
        <location evidence="1 7">Cell membrane</location>
        <topology evidence="1 7">Multi-pass membrane protein</topology>
    </subcellularLocation>
</comment>
<dbReference type="GO" id="GO:0055085">
    <property type="term" value="P:transmembrane transport"/>
    <property type="evidence" value="ECO:0007669"/>
    <property type="project" value="InterPro"/>
</dbReference>